<keyword evidence="2" id="KW-0802">TPR repeat</keyword>
<dbReference type="InterPro" id="IPR011990">
    <property type="entry name" value="TPR-like_helical_dom_sf"/>
</dbReference>
<accession>A0A9D4QZD1</accession>
<dbReference type="InterPro" id="IPR019734">
    <property type="entry name" value="TPR_rpt"/>
</dbReference>
<dbReference type="PROSITE" id="PS50005">
    <property type="entry name" value="TPR"/>
    <property type="match status" value="1"/>
</dbReference>
<feature type="compositionally biased region" description="Low complexity" evidence="3">
    <location>
        <begin position="1"/>
        <end position="24"/>
    </location>
</feature>
<feature type="region of interest" description="Disordered" evidence="3">
    <location>
        <begin position="1069"/>
        <end position="1116"/>
    </location>
</feature>
<dbReference type="Pfam" id="PF05729">
    <property type="entry name" value="NACHT"/>
    <property type="match status" value="1"/>
</dbReference>
<feature type="compositionally biased region" description="Basic and acidic residues" evidence="3">
    <location>
        <begin position="1161"/>
        <end position="1180"/>
    </location>
</feature>
<evidence type="ECO:0000256" key="2">
    <source>
        <dbReference type="PROSITE-ProRule" id="PRU00339"/>
    </source>
</evidence>
<feature type="region of interest" description="Disordered" evidence="3">
    <location>
        <begin position="1147"/>
        <end position="1204"/>
    </location>
</feature>
<name>A0A9D4QZD1_DREPO</name>
<keyword evidence="6" id="KW-1185">Reference proteome</keyword>
<dbReference type="SUPFAM" id="SSF52540">
    <property type="entry name" value="P-loop containing nucleoside triphosphate hydrolases"/>
    <property type="match status" value="1"/>
</dbReference>
<feature type="region of interest" description="Disordered" evidence="3">
    <location>
        <begin position="1"/>
        <end position="30"/>
    </location>
</feature>
<comment type="caution">
    <text evidence="5">The sequence shown here is derived from an EMBL/GenBank/DDBJ whole genome shotgun (WGS) entry which is preliminary data.</text>
</comment>
<dbReference type="Proteomes" id="UP000828390">
    <property type="component" value="Unassembled WGS sequence"/>
</dbReference>
<evidence type="ECO:0000256" key="1">
    <source>
        <dbReference type="ARBA" id="ARBA00022737"/>
    </source>
</evidence>
<dbReference type="PANTHER" id="PTHR19860">
    <property type="entry name" value="DDB1- AND CUL4-ASSOCIATED FACTOR 12-RELATED"/>
    <property type="match status" value="1"/>
</dbReference>
<dbReference type="Pfam" id="PF13374">
    <property type="entry name" value="TPR_10"/>
    <property type="match status" value="1"/>
</dbReference>
<dbReference type="InterPro" id="IPR051191">
    <property type="entry name" value="DCAF12"/>
</dbReference>
<dbReference type="InterPro" id="IPR007111">
    <property type="entry name" value="NACHT_NTPase"/>
</dbReference>
<evidence type="ECO:0000313" key="6">
    <source>
        <dbReference type="Proteomes" id="UP000828390"/>
    </source>
</evidence>
<keyword evidence="1" id="KW-0677">Repeat</keyword>
<feature type="region of interest" description="Disordered" evidence="3">
    <location>
        <begin position="1014"/>
        <end position="1033"/>
    </location>
</feature>
<evidence type="ECO:0000313" key="5">
    <source>
        <dbReference type="EMBL" id="KAH3849179.1"/>
    </source>
</evidence>
<dbReference type="InterPro" id="IPR027417">
    <property type="entry name" value="P-loop_NTPase"/>
</dbReference>
<feature type="compositionally biased region" description="Basic and acidic residues" evidence="3">
    <location>
        <begin position="581"/>
        <end position="595"/>
    </location>
</feature>
<dbReference type="SUPFAM" id="SSF48452">
    <property type="entry name" value="TPR-like"/>
    <property type="match status" value="2"/>
</dbReference>
<feature type="compositionally biased region" description="Polar residues" evidence="3">
    <location>
        <begin position="1181"/>
        <end position="1204"/>
    </location>
</feature>
<organism evidence="5 6">
    <name type="scientific">Dreissena polymorpha</name>
    <name type="common">Zebra mussel</name>
    <name type="synonym">Mytilus polymorpha</name>
    <dbReference type="NCBI Taxonomy" id="45954"/>
    <lineage>
        <taxon>Eukaryota</taxon>
        <taxon>Metazoa</taxon>
        <taxon>Spiralia</taxon>
        <taxon>Lophotrochozoa</taxon>
        <taxon>Mollusca</taxon>
        <taxon>Bivalvia</taxon>
        <taxon>Autobranchia</taxon>
        <taxon>Heteroconchia</taxon>
        <taxon>Euheterodonta</taxon>
        <taxon>Imparidentia</taxon>
        <taxon>Neoheterodontei</taxon>
        <taxon>Myida</taxon>
        <taxon>Dreissenoidea</taxon>
        <taxon>Dreissenidae</taxon>
        <taxon>Dreissena</taxon>
    </lineage>
</organism>
<reference evidence="5" key="1">
    <citation type="journal article" date="2019" name="bioRxiv">
        <title>The Genome of the Zebra Mussel, Dreissena polymorpha: A Resource for Invasive Species Research.</title>
        <authorList>
            <person name="McCartney M.A."/>
            <person name="Auch B."/>
            <person name="Kono T."/>
            <person name="Mallez S."/>
            <person name="Zhang Y."/>
            <person name="Obille A."/>
            <person name="Becker A."/>
            <person name="Abrahante J.E."/>
            <person name="Garbe J."/>
            <person name="Badalamenti J.P."/>
            <person name="Herman A."/>
            <person name="Mangelson H."/>
            <person name="Liachko I."/>
            <person name="Sullivan S."/>
            <person name="Sone E.D."/>
            <person name="Koren S."/>
            <person name="Silverstein K.A.T."/>
            <person name="Beckman K.B."/>
            <person name="Gohl D.M."/>
        </authorList>
    </citation>
    <scope>NUCLEOTIDE SEQUENCE</scope>
    <source>
        <strain evidence="5">Duluth1</strain>
        <tissue evidence="5">Whole animal</tissue>
    </source>
</reference>
<evidence type="ECO:0000259" key="4">
    <source>
        <dbReference type="Pfam" id="PF05729"/>
    </source>
</evidence>
<feature type="compositionally biased region" description="Acidic residues" evidence="3">
    <location>
        <begin position="1083"/>
        <end position="1101"/>
    </location>
</feature>
<reference evidence="5" key="2">
    <citation type="submission" date="2020-11" db="EMBL/GenBank/DDBJ databases">
        <authorList>
            <person name="McCartney M.A."/>
            <person name="Auch B."/>
            <person name="Kono T."/>
            <person name="Mallez S."/>
            <person name="Becker A."/>
            <person name="Gohl D.M."/>
            <person name="Silverstein K.A.T."/>
            <person name="Koren S."/>
            <person name="Bechman K.B."/>
            <person name="Herman A."/>
            <person name="Abrahante J.E."/>
            <person name="Garbe J."/>
        </authorList>
    </citation>
    <scope>NUCLEOTIDE SEQUENCE</scope>
    <source>
        <strain evidence="5">Duluth1</strain>
        <tissue evidence="5">Whole animal</tissue>
    </source>
</reference>
<protein>
    <recommendedName>
        <fullName evidence="4">NACHT domain-containing protein</fullName>
    </recommendedName>
</protein>
<dbReference type="Gene3D" id="1.25.40.10">
    <property type="entry name" value="Tetratricopeptide repeat domain"/>
    <property type="match status" value="2"/>
</dbReference>
<feature type="domain" description="NACHT" evidence="4">
    <location>
        <begin position="302"/>
        <end position="473"/>
    </location>
</feature>
<feature type="repeat" description="TPR" evidence="2">
    <location>
        <begin position="951"/>
        <end position="984"/>
    </location>
</feature>
<dbReference type="OrthoDB" id="2325716at2759"/>
<sequence>MATGTSTTSSTESAGTGGATAASGESDDKPPLEGSVKLYITSYTDDFFAEREFFRREILPNLKSWCEAKHLALSERYVKWGSIYPDRREASTQEKIQTSIENCYHHNNMPIFLNFTSEGVGWVPMWGECPDEYVEEFIQAYGLLPEDIQVMSGAYREDNHNSLFLIRSDVILDKIPDLEKKYFLQRTSASDKIKQNGDMVTQKFPPARLIKYNCKYMGLDARKHAKLAFQDSLGPTILDFCKQRILFDFCGEQPQSFNKQDNQVSLEHETFKTQKAACVIGREDIIKKIEEYIFNGDKDVPLMLLGDPGLGKSSVMCKVAEQLTQRAKNGQLKRSDGRSWHVFYHFVGAIPGSTIVEPLLKRLLRSMDFITDSNIPKDVNAAAQQVCSMLSNPNTQPLIVMVDAINQFSEDQASKIMSWVPRKLSPFVRIIFSSVSGCTQHVTLMKRETKPIELQITPLDMNTRKAIVANMLTKYGKKLSNGQLDRLLAHPSSENPLWLTIACEQLCQYRSGNATADRINSLPEGVQNLLEEVLKRFESDSGGLLLVATLCLLEASAAGLDESELRRLLADEDQLMPPGAFDEKDEKETSEKETKSSSTVLSEAKWSRVFKTLQPYIRPYGDSCLGRMDIYHRTVSNAVRQRYFQKKVAVVDENIEEEEDVPTAADWWHKKLADFFEEQSHEHMDRYVEEYPHQLMCLEDKTRLAAALCDWRVFDVLYNEEYSSYLLIFWRKVGSASDMISNYESALTVFEEDENVNEEAVSIRYEKVCRVVIQAGKYHEALELLKTALKIEEKELGARAHRMVELYALMAEIYDEKLKLNDFVSPSQLPDLRKTIHYGRKSIAIRRTLPGAYHRSKLGMSLMKLAFNMESWQACGGGPELSQADALAEGNKYIDKAIKIFQELNDDGHYAEALMTKGVLAPRGCMEQLKLYNDAMDLAMQMYGEYHILTSRLYINIGIVYEDNNNYNKAYEYFKKWARVSEEILGPDHPKTLRAKGVLRESRYKSIARRLGEAVDDVNEEEDNEEGDAEEDAEAVDIEHYDDQVGPSSNQRLIMENSLIQENGEMSTVNSDPALIHGLGSSDDIEVNGYYDEDEDQDSESGSDRENSDNENFYDDNFEDYDEQYMIYSDTGALVNLSNVNVLQTSDDEDDDEIIQMAARENARGPDVDNRYASDSHESSGTESDGDDTTNQPNASNQRQARHN</sequence>
<dbReference type="EMBL" id="JAIWYP010000003">
    <property type="protein sequence ID" value="KAH3849179.1"/>
    <property type="molecule type" value="Genomic_DNA"/>
</dbReference>
<dbReference type="AlphaFoldDB" id="A0A9D4QZD1"/>
<dbReference type="GO" id="GO:0080008">
    <property type="term" value="C:Cul4-RING E3 ubiquitin ligase complex"/>
    <property type="evidence" value="ECO:0007669"/>
    <property type="project" value="TreeGrafter"/>
</dbReference>
<gene>
    <name evidence="5" type="ORF">DPMN_091575</name>
</gene>
<feature type="region of interest" description="Disordered" evidence="3">
    <location>
        <begin position="576"/>
        <end position="598"/>
    </location>
</feature>
<evidence type="ECO:0000256" key="3">
    <source>
        <dbReference type="SAM" id="MobiDB-lite"/>
    </source>
</evidence>
<dbReference type="Gene3D" id="3.40.50.300">
    <property type="entry name" value="P-loop containing nucleotide triphosphate hydrolases"/>
    <property type="match status" value="1"/>
</dbReference>
<proteinExistence type="predicted"/>
<dbReference type="PANTHER" id="PTHR19860:SF14">
    <property type="entry name" value="DUF4062 DOMAIN-CONTAINING PROTEIN"/>
    <property type="match status" value="1"/>
</dbReference>